<reference evidence="1 2" key="1">
    <citation type="journal article" date="2011" name="Stand. Genomic Sci.">
        <title>Non-contiguous finished genome sequence and contextual data of the filamentous soil bacterium Ktedonobacter racemifer type strain (SOSP1-21).</title>
        <authorList>
            <person name="Chang Y.J."/>
            <person name="Land M."/>
            <person name="Hauser L."/>
            <person name="Chertkov O."/>
            <person name="Del Rio T.G."/>
            <person name="Nolan M."/>
            <person name="Copeland A."/>
            <person name="Tice H."/>
            <person name="Cheng J.F."/>
            <person name="Lucas S."/>
            <person name="Han C."/>
            <person name="Goodwin L."/>
            <person name="Pitluck S."/>
            <person name="Ivanova N."/>
            <person name="Ovchinikova G."/>
            <person name="Pati A."/>
            <person name="Chen A."/>
            <person name="Palaniappan K."/>
            <person name="Mavromatis K."/>
            <person name="Liolios K."/>
            <person name="Brettin T."/>
            <person name="Fiebig A."/>
            <person name="Rohde M."/>
            <person name="Abt B."/>
            <person name="Goker M."/>
            <person name="Detter J.C."/>
            <person name="Woyke T."/>
            <person name="Bristow J."/>
            <person name="Eisen J.A."/>
            <person name="Markowitz V."/>
            <person name="Hugenholtz P."/>
            <person name="Kyrpides N.C."/>
            <person name="Klenk H.P."/>
            <person name="Lapidus A."/>
        </authorList>
    </citation>
    <scope>NUCLEOTIDE SEQUENCE [LARGE SCALE GENOMIC DNA]</scope>
    <source>
        <strain evidence="2">DSM 44963</strain>
    </source>
</reference>
<proteinExistence type="predicted"/>
<feature type="non-terminal residue" evidence="1">
    <location>
        <position position="1"/>
    </location>
</feature>
<comment type="caution">
    <text evidence="1">The sequence shown here is derived from an EMBL/GenBank/DDBJ whole genome shotgun (WGS) entry which is preliminary data.</text>
</comment>
<name>D6TVL0_KTERA</name>
<evidence type="ECO:0000313" key="2">
    <source>
        <dbReference type="Proteomes" id="UP000004508"/>
    </source>
</evidence>
<organism evidence="1 2">
    <name type="scientific">Ktedonobacter racemifer DSM 44963</name>
    <dbReference type="NCBI Taxonomy" id="485913"/>
    <lineage>
        <taxon>Bacteria</taxon>
        <taxon>Bacillati</taxon>
        <taxon>Chloroflexota</taxon>
        <taxon>Ktedonobacteria</taxon>
        <taxon>Ktedonobacterales</taxon>
        <taxon>Ktedonobacteraceae</taxon>
        <taxon>Ktedonobacter</taxon>
    </lineage>
</organism>
<dbReference type="Proteomes" id="UP000004508">
    <property type="component" value="Unassembled WGS sequence"/>
</dbReference>
<keyword evidence="2" id="KW-1185">Reference proteome</keyword>
<dbReference type="EMBL" id="ADVG01000003">
    <property type="protein sequence ID" value="EFH85413.1"/>
    <property type="molecule type" value="Genomic_DNA"/>
</dbReference>
<dbReference type="AlphaFoldDB" id="D6TVL0"/>
<protein>
    <submittedName>
        <fullName evidence="1">Uncharacterized protein</fullName>
    </submittedName>
</protein>
<evidence type="ECO:0000313" key="1">
    <source>
        <dbReference type="EMBL" id="EFH85413.1"/>
    </source>
</evidence>
<dbReference type="InParanoid" id="D6TVL0"/>
<sequence length="42" mass="4571">GRYRLVPHPEERAEALALLQVAISTSLVHPQTILHTLSPANA</sequence>
<gene>
    <name evidence="1" type="ORF">Krac_6633</name>
</gene>
<accession>D6TVL0</accession>